<dbReference type="GO" id="GO:0005524">
    <property type="term" value="F:ATP binding"/>
    <property type="evidence" value="ECO:0007669"/>
    <property type="project" value="UniProtKB-KW"/>
</dbReference>
<dbReference type="Pfam" id="PF13807">
    <property type="entry name" value="GNVR"/>
    <property type="match status" value="1"/>
</dbReference>
<dbReference type="Proteomes" id="UP000535182">
    <property type="component" value="Unassembled WGS sequence"/>
</dbReference>
<keyword evidence="5" id="KW-0067">ATP-binding</keyword>
<dbReference type="SUPFAM" id="SSF52540">
    <property type="entry name" value="P-loop containing nucleoside triphosphate hydrolases"/>
    <property type="match status" value="1"/>
</dbReference>
<comment type="subcellular location">
    <subcellularLocation>
        <location evidence="1">Cell membrane</location>
        <topology evidence="1">Multi-pass membrane protein</topology>
    </subcellularLocation>
</comment>
<feature type="domain" description="Tyrosine-protein kinase G-rich" evidence="10">
    <location>
        <begin position="363"/>
        <end position="434"/>
    </location>
</feature>
<dbReference type="NCBIfam" id="TIGR01007">
    <property type="entry name" value="eps_fam"/>
    <property type="match status" value="1"/>
</dbReference>
<protein>
    <submittedName>
        <fullName evidence="11">Capsular exopolysaccharide synthesis family protein</fullName>
    </submittedName>
</protein>
<dbReference type="Pfam" id="PF02706">
    <property type="entry name" value="Wzz"/>
    <property type="match status" value="1"/>
</dbReference>
<evidence type="ECO:0000256" key="4">
    <source>
        <dbReference type="ARBA" id="ARBA00022741"/>
    </source>
</evidence>
<evidence type="ECO:0000256" key="3">
    <source>
        <dbReference type="ARBA" id="ARBA00022692"/>
    </source>
</evidence>
<dbReference type="InterPro" id="IPR027417">
    <property type="entry name" value="P-loop_NTPase"/>
</dbReference>
<dbReference type="EMBL" id="JACHEB010000017">
    <property type="protein sequence ID" value="MBB5331655.1"/>
    <property type="molecule type" value="Genomic_DNA"/>
</dbReference>
<proteinExistence type="predicted"/>
<dbReference type="InterPro" id="IPR033756">
    <property type="entry name" value="YlxH/NBP35"/>
</dbReference>
<name>A0A9X0QJW2_9BACT</name>
<comment type="caution">
    <text evidence="11">The sequence shown here is derived from an EMBL/GenBank/DDBJ whole genome shotgun (WGS) entry which is preliminary data.</text>
</comment>
<keyword evidence="7 8" id="KW-0472">Membrane</keyword>
<evidence type="ECO:0000259" key="10">
    <source>
        <dbReference type="Pfam" id="PF13807"/>
    </source>
</evidence>
<keyword evidence="12" id="KW-1185">Reference proteome</keyword>
<feature type="domain" description="Polysaccharide chain length determinant N-terminal" evidence="9">
    <location>
        <begin position="6"/>
        <end position="95"/>
    </location>
</feature>
<dbReference type="Gene3D" id="3.40.50.300">
    <property type="entry name" value="P-loop containing nucleotide triphosphate hydrolases"/>
    <property type="match status" value="1"/>
</dbReference>
<evidence type="ECO:0000256" key="2">
    <source>
        <dbReference type="ARBA" id="ARBA00022475"/>
    </source>
</evidence>
<feature type="transmembrane region" description="Helical" evidence="8">
    <location>
        <begin position="19"/>
        <end position="37"/>
    </location>
</feature>
<evidence type="ECO:0000313" key="12">
    <source>
        <dbReference type="Proteomes" id="UP000535182"/>
    </source>
</evidence>
<keyword evidence="2" id="KW-1003">Cell membrane</keyword>
<evidence type="ECO:0000256" key="6">
    <source>
        <dbReference type="ARBA" id="ARBA00022989"/>
    </source>
</evidence>
<dbReference type="AlphaFoldDB" id="A0A9X0QJW2"/>
<dbReference type="InterPro" id="IPR050445">
    <property type="entry name" value="Bact_polysacc_biosynth/exp"/>
</dbReference>
<organism evidence="11 12">
    <name type="scientific">Tunturiibacter gelidiferens</name>
    <dbReference type="NCBI Taxonomy" id="3069689"/>
    <lineage>
        <taxon>Bacteria</taxon>
        <taxon>Pseudomonadati</taxon>
        <taxon>Acidobacteriota</taxon>
        <taxon>Terriglobia</taxon>
        <taxon>Terriglobales</taxon>
        <taxon>Acidobacteriaceae</taxon>
        <taxon>Tunturiibacter</taxon>
    </lineage>
</organism>
<evidence type="ECO:0000256" key="7">
    <source>
        <dbReference type="ARBA" id="ARBA00023136"/>
    </source>
</evidence>
<evidence type="ECO:0000313" key="11">
    <source>
        <dbReference type="EMBL" id="MBB5331655.1"/>
    </source>
</evidence>
<dbReference type="CDD" id="cd05387">
    <property type="entry name" value="BY-kinase"/>
    <property type="match status" value="1"/>
</dbReference>
<sequence>MESGGLSIGDIFRTIANRWPFIVSCVIVCTGLSYLYARSLTRIYEAVGTIRIDPNRSGSIGLASIEGKGMPNDDEMGTDIEIFKSDSVAVETLNTLSDGDFRRFAGGPRSQLAFSADTVTLTPSQEALLRQIKDRLSAKQVGSTQLISVSYRNPDPQMAATIANAAMTAYMKVSFDNQYTSVKQVRTWVYTQMEDLHNRALLMQNKLTEFQEKNNILATSESSNTTIDALRTISDDLTKARADRIVREAQLRAAESGQPEVVAAIFPSATMTVLESQRAVLTGQITQLSSKFDMNYPPLQDAHLALDKINSDFAHELALIRSRVKQDYDTALTVENILQGQYDGQLSKAYALNRQEATYGVLLSESKSARDLYDALERGLQQAGISAGLSAVNSMLVDRARAPYVPVEPKKKVIVGFGFMLGLFCGLGAAFLRDLITDTAKSEEQLENALGAHVLAAVPNISGTAKTSAKTDAPEIKESVPAQMVAFLTPLSRAAEAFRNLRNGLLLSDDTLKTILVTSSIAGEGKSTVAANLAVVLAQRGARVLLVDADLRRPRIHDLFGLKNLHGVSDLILGEEIEDPAQSPLASLPNLSVITAGKRVPLPAEALSSTRLYHLLEKWEQTYDYLVIDSAPLLIVSDSLPMAKWVDAALLVVRYNRVSMAGLRRVRTVLAQAQTTVTGLVLNDLPLKNTSYGNYQENYGYYE</sequence>
<dbReference type="InterPro" id="IPR003856">
    <property type="entry name" value="LPS_length_determ_N"/>
</dbReference>
<reference evidence="11 12" key="1">
    <citation type="submission" date="2020-08" db="EMBL/GenBank/DDBJ databases">
        <title>Genomic Encyclopedia of Type Strains, Phase IV (KMG-V): Genome sequencing to study the core and pangenomes of soil and plant-associated prokaryotes.</title>
        <authorList>
            <person name="Whitman W."/>
        </authorList>
    </citation>
    <scope>NUCLEOTIDE SEQUENCE [LARGE SCALE GENOMIC DNA]</scope>
    <source>
        <strain evidence="11 12">X5P2</strain>
    </source>
</reference>
<accession>A0A9X0QJW2</accession>
<dbReference type="InterPro" id="IPR032807">
    <property type="entry name" value="GNVR"/>
</dbReference>
<feature type="transmembrane region" description="Helical" evidence="8">
    <location>
        <begin position="413"/>
        <end position="432"/>
    </location>
</feature>
<dbReference type="PANTHER" id="PTHR32309:SF31">
    <property type="entry name" value="CAPSULAR EXOPOLYSACCHARIDE FAMILY"/>
    <property type="match status" value="1"/>
</dbReference>
<keyword evidence="3 8" id="KW-0812">Transmembrane</keyword>
<dbReference type="RefSeq" id="WP_183981477.1">
    <property type="nucleotide sequence ID" value="NZ_JACHEB010000017.1"/>
</dbReference>
<evidence type="ECO:0000259" key="9">
    <source>
        <dbReference type="Pfam" id="PF02706"/>
    </source>
</evidence>
<dbReference type="GO" id="GO:0005886">
    <property type="term" value="C:plasma membrane"/>
    <property type="evidence" value="ECO:0007669"/>
    <property type="project" value="UniProtKB-SubCell"/>
</dbReference>
<dbReference type="PANTHER" id="PTHR32309">
    <property type="entry name" value="TYROSINE-PROTEIN KINASE"/>
    <property type="match status" value="1"/>
</dbReference>
<dbReference type="Pfam" id="PF10609">
    <property type="entry name" value="ParA"/>
    <property type="match status" value="1"/>
</dbReference>
<evidence type="ECO:0000256" key="8">
    <source>
        <dbReference type="SAM" id="Phobius"/>
    </source>
</evidence>
<keyword evidence="4" id="KW-0547">Nucleotide-binding</keyword>
<evidence type="ECO:0000256" key="1">
    <source>
        <dbReference type="ARBA" id="ARBA00004651"/>
    </source>
</evidence>
<gene>
    <name evidence="11" type="ORF">HDF14_005304</name>
</gene>
<keyword evidence="6 8" id="KW-1133">Transmembrane helix</keyword>
<evidence type="ECO:0000256" key="5">
    <source>
        <dbReference type="ARBA" id="ARBA00022840"/>
    </source>
</evidence>
<dbReference type="InterPro" id="IPR005702">
    <property type="entry name" value="Wzc-like_C"/>
</dbReference>